<keyword evidence="4" id="KW-0804">Transcription</keyword>
<evidence type="ECO:0000256" key="1">
    <source>
        <dbReference type="ARBA" id="ARBA00006817"/>
    </source>
</evidence>
<protein>
    <submittedName>
        <fullName evidence="7">Metalloregulator ArsR/SmtB family transcription factor</fullName>
    </submittedName>
</protein>
<feature type="compositionally biased region" description="Low complexity" evidence="5">
    <location>
        <begin position="291"/>
        <end position="317"/>
    </location>
</feature>
<comment type="similarity">
    <text evidence="1">Belongs to the AHA1 family.</text>
</comment>
<name>A0ABS2ASM2_9ACTN</name>
<dbReference type="SUPFAM" id="SSF46785">
    <property type="entry name" value="Winged helix' DNA-binding domain"/>
    <property type="match status" value="1"/>
</dbReference>
<dbReference type="PANTHER" id="PTHR33154:SF33">
    <property type="entry name" value="TRANSCRIPTIONAL REPRESSOR SDPR"/>
    <property type="match status" value="1"/>
</dbReference>
<keyword evidence="3" id="KW-0238">DNA-binding</keyword>
<organism evidence="7 8">
    <name type="scientific">Paractinoplanes ovalisporus</name>
    <dbReference type="NCBI Taxonomy" id="2810368"/>
    <lineage>
        <taxon>Bacteria</taxon>
        <taxon>Bacillati</taxon>
        <taxon>Actinomycetota</taxon>
        <taxon>Actinomycetes</taxon>
        <taxon>Micromonosporales</taxon>
        <taxon>Micromonosporaceae</taxon>
        <taxon>Paractinoplanes</taxon>
    </lineage>
</organism>
<dbReference type="InterPro" id="IPR001845">
    <property type="entry name" value="HTH_ArsR_DNA-bd_dom"/>
</dbReference>
<evidence type="ECO:0000256" key="5">
    <source>
        <dbReference type="SAM" id="MobiDB-lite"/>
    </source>
</evidence>
<sequence length="317" mass="33793">MEAVLSALADPARWQLVGLLAERPRPVGVLARLAGARQPQTTKHLQTLERAGVVASERTGQRRIYALRPGMLRDLAAELIRLADEAERTNQPYAQHGLTLDAERRAASGSGWADGRSFDFSRTLPAAPETVWRHLTEASLLAAWWTPDDLRTSELVFEAQPGGRIVQEYRDAEDVDDTDQVAGRAEGVVDEVDAHERLAYLLSPLLPGGGLAFTSHVTLVLRPAGAGTELEVTYRVTDSAVDAADFIAGIELGFGQSLDKLATTLQTPDSAPRPTASAPRPTSNSAPVPTSDSAPRPATDSAPPPATDSAPRTSEGA</sequence>
<dbReference type="Gene3D" id="1.10.10.10">
    <property type="entry name" value="Winged helix-like DNA-binding domain superfamily/Winged helix DNA-binding domain"/>
    <property type="match status" value="1"/>
</dbReference>
<evidence type="ECO:0000256" key="3">
    <source>
        <dbReference type="ARBA" id="ARBA00023125"/>
    </source>
</evidence>
<dbReference type="PANTHER" id="PTHR33154">
    <property type="entry name" value="TRANSCRIPTIONAL REGULATOR, ARSR FAMILY"/>
    <property type="match status" value="1"/>
</dbReference>
<dbReference type="CDD" id="cd00090">
    <property type="entry name" value="HTH_ARSR"/>
    <property type="match status" value="1"/>
</dbReference>
<dbReference type="SMART" id="SM00418">
    <property type="entry name" value="HTH_ARSR"/>
    <property type="match status" value="1"/>
</dbReference>
<dbReference type="EMBL" id="JAENHP010000028">
    <property type="protein sequence ID" value="MBM2622728.1"/>
    <property type="molecule type" value="Genomic_DNA"/>
</dbReference>
<gene>
    <name evidence="7" type="ORF">JIG36_45235</name>
</gene>
<dbReference type="Pfam" id="PF12840">
    <property type="entry name" value="HTH_20"/>
    <property type="match status" value="1"/>
</dbReference>
<evidence type="ECO:0000256" key="2">
    <source>
        <dbReference type="ARBA" id="ARBA00023015"/>
    </source>
</evidence>
<proteinExistence type="inferred from homology"/>
<dbReference type="Proteomes" id="UP000632138">
    <property type="component" value="Unassembled WGS sequence"/>
</dbReference>
<accession>A0ABS2ASM2</accession>
<evidence type="ECO:0000256" key="4">
    <source>
        <dbReference type="ARBA" id="ARBA00023163"/>
    </source>
</evidence>
<dbReference type="InterPro" id="IPR051081">
    <property type="entry name" value="HTH_MetalResp_TranReg"/>
</dbReference>
<dbReference type="Pfam" id="PF08327">
    <property type="entry name" value="AHSA1"/>
    <property type="match status" value="1"/>
</dbReference>
<dbReference type="PROSITE" id="PS50987">
    <property type="entry name" value="HTH_ARSR_2"/>
    <property type="match status" value="1"/>
</dbReference>
<dbReference type="RefSeq" id="WP_203383084.1">
    <property type="nucleotide sequence ID" value="NZ_JAENHP010000028.1"/>
</dbReference>
<evidence type="ECO:0000313" key="7">
    <source>
        <dbReference type="EMBL" id="MBM2622728.1"/>
    </source>
</evidence>
<dbReference type="NCBIfam" id="NF033788">
    <property type="entry name" value="HTH_metalloreg"/>
    <property type="match status" value="1"/>
</dbReference>
<dbReference type="InterPro" id="IPR036388">
    <property type="entry name" value="WH-like_DNA-bd_sf"/>
</dbReference>
<evidence type="ECO:0000259" key="6">
    <source>
        <dbReference type="PROSITE" id="PS50987"/>
    </source>
</evidence>
<feature type="domain" description="HTH arsR-type" evidence="6">
    <location>
        <begin position="1"/>
        <end position="87"/>
    </location>
</feature>
<feature type="region of interest" description="Disordered" evidence="5">
    <location>
        <begin position="265"/>
        <end position="317"/>
    </location>
</feature>
<reference evidence="7 8" key="1">
    <citation type="submission" date="2021-01" db="EMBL/GenBank/DDBJ databases">
        <title>Actinoplanes sp. nov. LDG1-06 isolated from lichen.</title>
        <authorList>
            <person name="Saeng-In P."/>
            <person name="Phongsopitanun W."/>
            <person name="Kanchanasin P."/>
            <person name="Yuki M."/>
            <person name="Kudo T."/>
            <person name="Ohkuma M."/>
            <person name="Tanasupawat S."/>
        </authorList>
    </citation>
    <scope>NUCLEOTIDE SEQUENCE [LARGE SCALE GENOMIC DNA]</scope>
    <source>
        <strain evidence="7 8">LDG1-06</strain>
    </source>
</reference>
<dbReference type="SUPFAM" id="SSF55961">
    <property type="entry name" value="Bet v1-like"/>
    <property type="match status" value="1"/>
</dbReference>
<dbReference type="CDD" id="cd07814">
    <property type="entry name" value="SRPBCC_CalC_Aha1-like"/>
    <property type="match status" value="1"/>
</dbReference>
<feature type="compositionally biased region" description="Low complexity" evidence="5">
    <location>
        <begin position="267"/>
        <end position="283"/>
    </location>
</feature>
<keyword evidence="2" id="KW-0805">Transcription regulation</keyword>
<comment type="caution">
    <text evidence="7">The sequence shown here is derived from an EMBL/GenBank/DDBJ whole genome shotgun (WGS) entry which is preliminary data.</text>
</comment>
<dbReference type="InterPro" id="IPR023393">
    <property type="entry name" value="START-like_dom_sf"/>
</dbReference>
<dbReference type="InterPro" id="IPR013538">
    <property type="entry name" value="ASHA1/2-like_C"/>
</dbReference>
<evidence type="ECO:0000313" key="8">
    <source>
        <dbReference type="Proteomes" id="UP000632138"/>
    </source>
</evidence>
<dbReference type="PRINTS" id="PR00778">
    <property type="entry name" value="HTHARSR"/>
</dbReference>
<keyword evidence="8" id="KW-1185">Reference proteome</keyword>
<dbReference type="Gene3D" id="3.30.530.20">
    <property type="match status" value="1"/>
</dbReference>
<dbReference type="InterPro" id="IPR036390">
    <property type="entry name" value="WH_DNA-bd_sf"/>
</dbReference>
<dbReference type="InterPro" id="IPR011991">
    <property type="entry name" value="ArsR-like_HTH"/>
</dbReference>